<feature type="region of interest" description="Disordered" evidence="1">
    <location>
        <begin position="1"/>
        <end position="21"/>
    </location>
</feature>
<name>A0A127JR08_9BURK</name>
<evidence type="ECO:0000313" key="3">
    <source>
        <dbReference type="Proteomes" id="UP000070433"/>
    </source>
</evidence>
<protein>
    <submittedName>
        <fullName evidence="2">Uncharacterized protein</fullName>
    </submittedName>
</protein>
<dbReference type="EMBL" id="CP010951">
    <property type="protein sequence ID" value="AMO22397.1"/>
    <property type="molecule type" value="Genomic_DNA"/>
</dbReference>
<gene>
    <name evidence="2" type="ORF">UC35_05140</name>
</gene>
<keyword evidence="3" id="KW-1185">Reference proteome</keyword>
<dbReference type="AlphaFoldDB" id="A0A127JR08"/>
<evidence type="ECO:0000313" key="2">
    <source>
        <dbReference type="EMBL" id="AMO22397.1"/>
    </source>
</evidence>
<reference evidence="2 3" key="1">
    <citation type="journal article" date="2014" name="Int. J. Syst. Evol. Microbiol.">
        <title>Ramlibacter solisilvae sp. nov., isolated from forest soil, and emended description of the genus Ramlibacter.</title>
        <authorList>
            <person name="Lee H.J."/>
            <person name="Lee S.H."/>
            <person name="Lee S.S."/>
            <person name="Lee J.S."/>
            <person name="Kim Y."/>
            <person name="Kim S.C."/>
            <person name="Jeon C.O."/>
        </authorList>
    </citation>
    <scope>NUCLEOTIDE SEQUENCE [LARGE SCALE GENOMIC DNA]</scope>
    <source>
        <strain evidence="2 3">5-10</strain>
    </source>
</reference>
<organism evidence="2 3">
    <name type="scientific">Ramlibacter tataouinensis</name>
    <dbReference type="NCBI Taxonomy" id="94132"/>
    <lineage>
        <taxon>Bacteria</taxon>
        <taxon>Pseudomonadati</taxon>
        <taxon>Pseudomonadota</taxon>
        <taxon>Betaproteobacteria</taxon>
        <taxon>Burkholderiales</taxon>
        <taxon>Comamonadaceae</taxon>
        <taxon>Ramlibacter</taxon>
    </lineage>
</organism>
<sequence length="244" mass="26692">MAATRFLASPPRRRWSDGPQYPWSPATEDEWSLVAHWPALAGVLCEEVARGSSEAMRELDRLCAQDRMSRTDAASIRRSLVAMRATGLAMQQIVRLGSGRWRASPDRVDLSGVIRAALRERQRDLAQAGIEVGLDLHGAQVWIDVAVAAALIGAAIDWALSFSTKLWIKVDAAPTRIVVRASLPGGSEGERRRNRRMNDNLQWVLLRQLAACARVAVSRSSSAATESAVIEFPASITLDGRRVG</sequence>
<proteinExistence type="predicted"/>
<evidence type="ECO:0000256" key="1">
    <source>
        <dbReference type="SAM" id="MobiDB-lite"/>
    </source>
</evidence>
<accession>A0A127JR08</accession>
<dbReference type="Proteomes" id="UP000070433">
    <property type="component" value="Chromosome"/>
</dbReference>